<feature type="transmembrane region" description="Helical" evidence="1">
    <location>
        <begin position="133"/>
        <end position="152"/>
    </location>
</feature>
<reference evidence="2 3" key="1">
    <citation type="submission" date="2019-06" db="EMBL/GenBank/DDBJ databases">
        <title>Whole genome shotgun sequence of Vibrio comitans NBRC 102076.</title>
        <authorList>
            <person name="Hosoyama A."/>
            <person name="Uohara A."/>
            <person name="Ohji S."/>
            <person name="Ichikawa N."/>
        </authorList>
    </citation>
    <scope>NUCLEOTIDE SEQUENCE [LARGE SCALE GENOMIC DNA]</scope>
    <source>
        <strain evidence="2 3">NBRC 102076</strain>
    </source>
</reference>
<keyword evidence="1" id="KW-0472">Membrane</keyword>
<feature type="transmembrane region" description="Helical" evidence="1">
    <location>
        <begin position="158"/>
        <end position="178"/>
    </location>
</feature>
<keyword evidence="3" id="KW-1185">Reference proteome</keyword>
<evidence type="ECO:0000313" key="2">
    <source>
        <dbReference type="EMBL" id="GEA59366.1"/>
    </source>
</evidence>
<protein>
    <submittedName>
        <fullName evidence="2">Membrane protein</fullName>
    </submittedName>
</protein>
<keyword evidence="1" id="KW-0812">Transmembrane</keyword>
<dbReference type="InterPro" id="IPR007404">
    <property type="entry name" value="YdjM-like"/>
</dbReference>
<keyword evidence="1" id="KW-1133">Transmembrane helix</keyword>
<accession>A0A4Y3IJ19</accession>
<name>A0A4Y3IJ19_9VIBR</name>
<evidence type="ECO:0000256" key="1">
    <source>
        <dbReference type="SAM" id="Phobius"/>
    </source>
</evidence>
<sequence length="268" mass="29504">MPLGLDDIAVFVNVITVANFNTHLGTAALTSSLAATALLSAGHIVPITALWLILLGTIGGLLPDIDSDNSTSMSTLFRLFGALTTFSFVGHIYLTVSMLELIVYSIFCYLSIRYNLKAMLEKLTVHRGSCHSLAFIAMSGLLIVWLVFLLGYSDVTAWLSGAFICFGGVVHLVLDELYSVDLANRRIKMSFGTALKVFSPKNPFISACQCLLIAVLYVHGPALDNTWHKVSNWSEFRFKPDWLNKGEVVHFFDEVITSTRKAMSQNTI</sequence>
<dbReference type="Pfam" id="PF04307">
    <property type="entry name" value="YdjM"/>
    <property type="match status" value="1"/>
</dbReference>
<feature type="transmembrane region" description="Helical" evidence="1">
    <location>
        <begin position="33"/>
        <end position="59"/>
    </location>
</feature>
<dbReference type="Proteomes" id="UP000318242">
    <property type="component" value="Unassembled WGS sequence"/>
</dbReference>
<feature type="transmembrane region" description="Helical" evidence="1">
    <location>
        <begin position="79"/>
        <end position="112"/>
    </location>
</feature>
<gene>
    <name evidence="2" type="ORF">VCO01S_05590</name>
</gene>
<organism evidence="2 3">
    <name type="scientific">Vibrio comitans NBRC 102076</name>
    <dbReference type="NCBI Taxonomy" id="1219078"/>
    <lineage>
        <taxon>Bacteria</taxon>
        <taxon>Pseudomonadati</taxon>
        <taxon>Pseudomonadota</taxon>
        <taxon>Gammaproteobacteria</taxon>
        <taxon>Vibrionales</taxon>
        <taxon>Vibrionaceae</taxon>
        <taxon>Vibrio</taxon>
    </lineage>
</organism>
<proteinExistence type="predicted"/>
<dbReference type="AlphaFoldDB" id="A0A4Y3IJ19"/>
<evidence type="ECO:0000313" key="3">
    <source>
        <dbReference type="Proteomes" id="UP000318242"/>
    </source>
</evidence>
<comment type="caution">
    <text evidence="2">The sequence shown here is derived from an EMBL/GenBank/DDBJ whole genome shotgun (WGS) entry which is preliminary data.</text>
</comment>
<dbReference type="EMBL" id="BJLH01000002">
    <property type="protein sequence ID" value="GEA59366.1"/>
    <property type="molecule type" value="Genomic_DNA"/>
</dbReference>